<dbReference type="GO" id="GO:0005886">
    <property type="term" value="C:plasma membrane"/>
    <property type="evidence" value="ECO:0007669"/>
    <property type="project" value="UniProtKB-SubCell"/>
</dbReference>
<evidence type="ECO:0000256" key="2">
    <source>
        <dbReference type="ARBA" id="ARBA00022475"/>
    </source>
</evidence>
<evidence type="ECO:0000313" key="9">
    <source>
        <dbReference type="EMBL" id="MBT0961164.1"/>
    </source>
</evidence>
<evidence type="ECO:0000256" key="5">
    <source>
        <dbReference type="ARBA" id="ARBA00022989"/>
    </source>
</evidence>
<feature type="transmembrane region" description="Helical" evidence="7">
    <location>
        <begin position="7"/>
        <end position="34"/>
    </location>
</feature>
<keyword evidence="4 7" id="KW-0812">Transmembrane</keyword>
<keyword evidence="7" id="KW-0813">Transport</keyword>
<dbReference type="EMBL" id="JAEKFT010000007">
    <property type="protein sequence ID" value="MBT0961164.1"/>
    <property type="molecule type" value="Genomic_DNA"/>
</dbReference>
<evidence type="ECO:0000313" key="10">
    <source>
        <dbReference type="Proteomes" id="UP000694660"/>
    </source>
</evidence>
<evidence type="ECO:0000256" key="7">
    <source>
        <dbReference type="RuleBase" id="RU369079"/>
    </source>
</evidence>
<feature type="transmembrane region" description="Helical" evidence="7">
    <location>
        <begin position="139"/>
        <end position="160"/>
    </location>
</feature>
<dbReference type="GO" id="GO:0015740">
    <property type="term" value="P:C4-dicarboxylate transport"/>
    <property type="evidence" value="ECO:0007669"/>
    <property type="project" value="TreeGrafter"/>
</dbReference>
<dbReference type="AlphaFoldDB" id="A0A944H7G7"/>
<feature type="transmembrane region" description="Helical" evidence="7">
    <location>
        <begin position="82"/>
        <end position="108"/>
    </location>
</feature>
<feature type="transmembrane region" description="Helical" evidence="7">
    <location>
        <begin position="325"/>
        <end position="347"/>
    </location>
</feature>
<dbReference type="InterPro" id="IPR004681">
    <property type="entry name" value="TRAP_DctM"/>
</dbReference>
<feature type="transmembrane region" description="Helical" evidence="7">
    <location>
        <begin position="114"/>
        <end position="132"/>
    </location>
</feature>
<keyword evidence="10" id="KW-1185">Reference proteome</keyword>
<feature type="domain" description="TRAP C4-dicarboxylate transport system permease DctM subunit" evidence="8">
    <location>
        <begin position="7"/>
        <end position="437"/>
    </location>
</feature>
<evidence type="ECO:0000256" key="3">
    <source>
        <dbReference type="ARBA" id="ARBA00022519"/>
    </source>
</evidence>
<keyword evidence="6 7" id="KW-0472">Membrane</keyword>
<dbReference type="PIRSF" id="PIRSF006066">
    <property type="entry name" value="HI0050"/>
    <property type="match status" value="1"/>
</dbReference>
<comment type="function">
    <text evidence="7">Part of the tripartite ATP-independent periplasmic (TRAP) transport system.</text>
</comment>
<gene>
    <name evidence="9" type="ORF">I8J34_08250</name>
</gene>
<feature type="transmembrane region" description="Helical" evidence="7">
    <location>
        <begin position="295"/>
        <end position="313"/>
    </location>
</feature>
<comment type="caution">
    <text evidence="9">The sequence shown here is derived from an EMBL/GenBank/DDBJ whole genome shotgun (WGS) entry which is preliminary data.</text>
</comment>
<keyword evidence="5 7" id="KW-1133">Transmembrane helix</keyword>
<protein>
    <recommendedName>
        <fullName evidence="7">TRAP transporter large permease protein</fullName>
    </recommendedName>
</protein>
<feature type="transmembrane region" description="Helical" evidence="7">
    <location>
        <begin position="413"/>
        <end position="436"/>
    </location>
</feature>
<dbReference type="Pfam" id="PF06808">
    <property type="entry name" value="DctM"/>
    <property type="match status" value="1"/>
</dbReference>
<keyword evidence="3 7" id="KW-0997">Cell inner membrane</keyword>
<comment type="subunit">
    <text evidence="7">The complex comprises the extracytoplasmic solute receptor protein and the two transmembrane proteins.</text>
</comment>
<comment type="similarity">
    <text evidence="7">Belongs to the TRAP transporter large permease family.</text>
</comment>
<dbReference type="RefSeq" id="WP_214360923.1">
    <property type="nucleotide sequence ID" value="NZ_JAEKFT010000007.1"/>
</dbReference>
<accession>A0A944H7G7</accession>
<sequence length="453" mass="47935">MDIAILFGMVIGFMLIGVPIAISLGLSSVLFLMYHSDASLGSVAQTLFTTFDGHYTLLAIPFFILASSFMSTGGVANRIIRFAIALVGSIRGGLGIASVVACMMFAALSGSSPATVVAIGSIVIAGMVQAGYKKEFAAGLICNAGTLGILIPPSIVMVVYSAATDVSVGRMFLAGVVPGLIAGLMLIIAIYIAARVKNLPAQPFPGWGEVGEAARDASWGLFLIIIILGGIYGGIFTPTEAAAVAAIYAFLIANYVYKDMGPFADENNRRNPLLKAVQVFWHPDTKHTLFEAGKLTIMLMFVIANAIILKHVLTEERIPQAITEAMLSAGFGPIAFLIVVNVILLIGGQFMEPSGLLIIVAPLVFPIAIQLGIDPIHLGIIMVVNMEIGMITPPVGLNLFVTAGVAQMSVMSVVKAAMPWVAIMFLFLIIVTYVPWVSTWLPTLMMGPEIITN</sequence>
<evidence type="ECO:0000256" key="4">
    <source>
        <dbReference type="ARBA" id="ARBA00022692"/>
    </source>
</evidence>
<keyword evidence="2" id="KW-1003">Cell membrane</keyword>
<comment type="subcellular location">
    <subcellularLocation>
        <location evidence="1 7">Cell inner membrane</location>
        <topology evidence="1 7">Multi-pass membrane protein</topology>
    </subcellularLocation>
</comment>
<feature type="transmembrane region" description="Helical" evidence="7">
    <location>
        <begin position="54"/>
        <end position="75"/>
    </location>
</feature>
<feature type="transmembrane region" description="Helical" evidence="7">
    <location>
        <begin position="354"/>
        <end position="373"/>
    </location>
</feature>
<dbReference type="InterPro" id="IPR010656">
    <property type="entry name" value="DctM"/>
</dbReference>
<evidence type="ECO:0000259" key="8">
    <source>
        <dbReference type="Pfam" id="PF06808"/>
    </source>
</evidence>
<feature type="transmembrane region" description="Helical" evidence="7">
    <location>
        <begin position="217"/>
        <end position="235"/>
    </location>
</feature>
<name>A0A944H7G7_DENI1</name>
<dbReference type="Proteomes" id="UP000694660">
    <property type="component" value="Unassembled WGS sequence"/>
</dbReference>
<proteinExistence type="inferred from homology"/>
<reference evidence="10" key="1">
    <citation type="journal article" date="2022" name="ISME J.">
        <title>Genetic and phylogenetic analysis of dissimilatory iodate-reducing bacteria identifies potential niches across the world's oceans.</title>
        <authorList>
            <person name="Reyes-Umana V."/>
            <person name="Henning Z."/>
            <person name="Lee K."/>
            <person name="Barnum T.P."/>
            <person name="Coates J.D."/>
        </authorList>
    </citation>
    <scope>NUCLEOTIDE SEQUENCE [LARGE SCALE GENOMIC DNA]</scope>
    <source>
        <strain evidence="10">IR12</strain>
    </source>
</reference>
<organism evidence="9 10">
    <name type="scientific">Denitromonas iodatirespirans</name>
    <dbReference type="NCBI Taxonomy" id="2795389"/>
    <lineage>
        <taxon>Bacteria</taxon>
        <taxon>Pseudomonadati</taxon>
        <taxon>Pseudomonadota</taxon>
        <taxon>Betaproteobacteria</taxon>
        <taxon>Rhodocyclales</taxon>
        <taxon>Zoogloeaceae</taxon>
        <taxon>Denitromonas</taxon>
    </lineage>
</organism>
<dbReference type="PANTHER" id="PTHR33362:SF5">
    <property type="entry name" value="C4-DICARBOXYLATE TRAP TRANSPORTER LARGE PERMEASE PROTEIN DCTM"/>
    <property type="match status" value="1"/>
</dbReference>
<dbReference type="GO" id="GO:0022857">
    <property type="term" value="F:transmembrane transporter activity"/>
    <property type="evidence" value="ECO:0007669"/>
    <property type="project" value="UniProtKB-UniRule"/>
</dbReference>
<dbReference type="PANTHER" id="PTHR33362">
    <property type="entry name" value="SIALIC ACID TRAP TRANSPORTER PERMEASE PROTEIN SIAT-RELATED"/>
    <property type="match status" value="1"/>
</dbReference>
<feature type="transmembrane region" description="Helical" evidence="7">
    <location>
        <begin position="379"/>
        <end position="401"/>
    </location>
</feature>
<feature type="transmembrane region" description="Helical" evidence="7">
    <location>
        <begin position="172"/>
        <end position="196"/>
    </location>
</feature>
<evidence type="ECO:0000256" key="1">
    <source>
        <dbReference type="ARBA" id="ARBA00004429"/>
    </source>
</evidence>
<evidence type="ECO:0000256" key="6">
    <source>
        <dbReference type="ARBA" id="ARBA00023136"/>
    </source>
</evidence>
<dbReference type="NCBIfam" id="TIGR00786">
    <property type="entry name" value="dctM"/>
    <property type="match status" value="1"/>
</dbReference>